<protein>
    <recommendedName>
        <fullName evidence="1">DHHA2 domain-containing protein</fullName>
    </recommendedName>
</protein>
<evidence type="ECO:0000259" key="1">
    <source>
        <dbReference type="SMART" id="SM01131"/>
    </source>
</evidence>
<dbReference type="InterPro" id="IPR004097">
    <property type="entry name" value="DHHA2"/>
</dbReference>
<dbReference type="Pfam" id="PF02833">
    <property type="entry name" value="DHHA2"/>
    <property type="match status" value="1"/>
</dbReference>
<evidence type="ECO:0000313" key="3">
    <source>
        <dbReference type="Proteomes" id="UP001642484"/>
    </source>
</evidence>
<sequence length="829" mass="92250">MAQLLESSEVQAIALAQIPREEFRLRGDAVALFREAGSRTLEDGSPVSMRFWNEVDWGEVKKLESRSLVLVDHNKMTDQVAALFEGRVTQVLDHHAGGVSYPKAQSIIDESLGSCCSLVVEQFMQTKGSNLTKELGTLMAGAILLDCRNFDPAAKKGTSRDQAALRHLESVDVPSKDPTRWYKELMDARKDVSHLTVRDLMLLDTKVVTLRGMNVAVASIFGTITEVCARAGTSAHVAEIAKTLAAERGYSAIILLFSKDKLMGKRRALAFVPLDSPSSELCEDIAKQMSETPGNLPQDLRENPLYQTQGLVETGFELQPIKELEPLNVYSLKGDVSRKTVLPFATMAALAAAERSAQQNINLGIASLGVWTFLIIPPLKGQDEEVLTQIGANMGLHSILADEELNASSRALFKSTTPANVFATPPNSCAFDAFCNALQVERQRRAWFLGAVVRIVMMNRIARNPLNHQTDLKRSSEVAKCSLEHPVEYCNEERHRAVVRLSRKRADFLALPIFISWIGSDNYDMELVIRAAKREFQHMLPARGEWTMLEHDEIPPREHCASAQSQRQLRREERRLAVNQLSPGARKVKLLSAASAQFHEFQQMKWMWDWIMAGGSAYNCKGKLLMSQAFKAVTRSRKRQRGAASALMSVLQVQAIALAQIPREEFRLRGDAVALFREAGSRTLEDGSPVSMRFWNEVDWGEVKKLEKIAKTLAAERGYSAIILLFSKDKLMGKRRALAFVPLDSPSSELCEDIAKQMSETPGNLPQDLRENPLYQTQGLVETGFELQPIKELEPLNVYSLKGDVSRKTVLPFATMAALAAAERSAQPF</sequence>
<gene>
    <name evidence="2" type="ORF">CCMP2556_LOCUS6871</name>
</gene>
<reference evidence="2 3" key="1">
    <citation type="submission" date="2024-02" db="EMBL/GenBank/DDBJ databases">
        <authorList>
            <person name="Chen Y."/>
            <person name="Shah S."/>
            <person name="Dougan E. K."/>
            <person name="Thang M."/>
            <person name="Chan C."/>
        </authorList>
    </citation>
    <scope>NUCLEOTIDE SEQUENCE [LARGE SCALE GENOMIC DNA]</scope>
</reference>
<comment type="caution">
    <text evidence="2">The sequence shown here is derived from an EMBL/GenBank/DDBJ whole genome shotgun (WGS) entry which is preliminary data.</text>
</comment>
<accession>A0ABP0IIN4</accession>
<organism evidence="2 3">
    <name type="scientific">Durusdinium trenchii</name>
    <dbReference type="NCBI Taxonomy" id="1381693"/>
    <lineage>
        <taxon>Eukaryota</taxon>
        <taxon>Sar</taxon>
        <taxon>Alveolata</taxon>
        <taxon>Dinophyceae</taxon>
        <taxon>Suessiales</taxon>
        <taxon>Symbiodiniaceae</taxon>
        <taxon>Durusdinium</taxon>
    </lineage>
</organism>
<dbReference type="SUPFAM" id="SSF64182">
    <property type="entry name" value="DHH phosphoesterases"/>
    <property type="match status" value="1"/>
</dbReference>
<dbReference type="Gene3D" id="3.90.1640.10">
    <property type="entry name" value="inorganic pyrophosphatase (n-terminal core)"/>
    <property type="match status" value="1"/>
</dbReference>
<proteinExistence type="predicted"/>
<dbReference type="EMBL" id="CAXAMN010003014">
    <property type="protein sequence ID" value="CAK9002480.1"/>
    <property type="molecule type" value="Genomic_DNA"/>
</dbReference>
<dbReference type="Proteomes" id="UP001642484">
    <property type="component" value="Unassembled WGS sequence"/>
</dbReference>
<dbReference type="PANTHER" id="PTHR12112">
    <property type="entry name" value="BNIP - RELATED"/>
    <property type="match status" value="1"/>
</dbReference>
<dbReference type="PANTHER" id="PTHR12112:SF39">
    <property type="entry name" value="EG:152A3.5 PROTEIN (FBGN0003116_PN PROTEIN)"/>
    <property type="match status" value="1"/>
</dbReference>
<evidence type="ECO:0000313" key="2">
    <source>
        <dbReference type="EMBL" id="CAK9002480.1"/>
    </source>
</evidence>
<dbReference type="Gene3D" id="3.10.310.20">
    <property type="entry name" value="DHHA2 domain"/>
    <property type="match status" value="1"/>
</dbReference>
<dbReference type="InterPro" id="IPR038222">
    <property type="entry name" value="DHHA2_dom_sf"/>
</dbReference>
<dbReference type="SMART" id="SM01131">
    <property type="entry name" value="DHHA2"/>
    <property type="match status" value="1"/>
</dbReference>
<name>A0ABP0IIN4_9DINO</name>
<keyword evidence="3" id="KW-1185">Reference proteome</keyword>
<feature type="domain" description="DHHA2" evidence="1">
    <location>
        <begin position="182"/>
        <end position="347"/>
    </location>
</feature>
<dbReference type="InterPro" id="IPR038763">
    <property type="entry name" value="DHH_sf"/>
</dbReference>